<evidence type="ECO:0000313" key="2">
    <source>
        <dbReference type="EMBL" id="KAF7783252.1"/>
    </source>
</evidence>
<sequence length="733" mass="81423">MTIKRAPYEGHKNKLIVAFDVGTTFSGVSYSILDHGVVPKIEHVTKFPGQTKPGVDSKIPSIMYYDQKGKVCAIGEEADGDSVEEKAEDNNWIKLEWFKMHYRPRKSSNPLPTTIKIPPLPPTKSIIDILSDFLHYLNECTKQYIEDSHPGIGTRVLSRDSKSKIEYILSHPNRWDGSPRGLMRQAAEKAGLISPGGINEVTFISEGEASVNMCIEHDLLSDSIRKGDGVIVVDAGGGTIDFSAYALDKKKSGGKVFQEIVESQSHFMGSEFVTERLGDHLKKLLKGSKYQEDIPNMKKIFNKKTKCTFRDINDPCFIHFGSLRDSDPQFKIIKGKLRLDGKTVASFINPVVDCIVDTVCEMRRNSSKPISTIFLVGGFANNDYLFNEVKNSLSAYGLTINRPGIGGKATRTASLNKAVAEGAVTYALDNPVRSRVMYRAYGVECNILYDPQYADHVQRISQCITLHSGKKAIPKGFHRLVSKREQLSDTQELTCQYVRSAQYVSELREITKEVFCYQGNLPPEKYKWMDTDPSGFQRYFTVKANLSNVPISTSSNGGRSAHYRIEVNIILLLGGTEPKAQIAWKDSRGQERRQDAEIIYDVDDVKTAAKNASPEISWNVAGKKKSPGQFPRSIPMSPSSTSTDFPPFTPTTANDYQAGNPFALLNSDWNFSETGSALDLDENEVWGSEPDPSGSDWSWDFRPSFGTSTSSDAPPTGVPLWKGGRKIPGKRVV</sequence>
<feature type="region of interest" description="Disordered" evidence="1">
    <location>
        <begin position="680"/>
        <end position="733"/>
    </location>
</feature>
<gene>
    <name evidence="2" type="ORF">Agabi119p4_2628</name>
</gene>
<dbReference type="Proteomes" id="UP000629468">
    <property type="component" value="Unassembled WGS sequence"/>
</dbReference>
<evidence type="ECO:0000256" key="1">
    <source>
        <dbReference type="SAM" id="MobiDB-lite"/>
    </source>
</evidence>
<dbReference type="AlphaFoldDB" id="A0A8H7F9M5"/>
<accession>A0A8H7F9M5</accession>
<dbReference type="Gene3D" id="3.30.420.40">
    <property type="match status" value="1"/>
</dbReference>
<protein>
    <submittedName>
        <fullName evidence="2">Uncharacterized protein</fullName>
    </submittedName>
</protein>
<feature type="compositionally biased region" description="Basic residues" evidence="1">
    <location>
        <begin position="723"/>
        <end position="733"/>
    </location>
</feature>
<feature type="region of interest" description="Disordered" evidence="1">
    <location>
        <begin position="621"/>
        <end position="643"/>
    </location>
</feature>
<dbReference type="SUPFAM" id="SSF53067">
    <property type="entry name" value="Actin-like ATPase domain"/>
    <property type="match status" value="2"/>
</dbReference>
<dbReference type="CDD" id="cd10170">
    <property type="entry name" value="ASKHA_NBD_HSP70"/>
    <property type="match status" value="1"/>
</dbReference>
<evidence type="ECO:0000313" key="3">
    <source>
        <dbReference type="Proteomes" id="UP000629468"/>
    </source>
</evidence>
<reference evidence="2 3" key="1">
    <citation type="journal article" name="Sci. Rep.">
        <title>Telomere-to-telomere assembled and centromere annotated genomes of the two main subspecies of the button mushroom Agaricus bisporus reveal especially polymorphic chromosome ends.</title>
        <authorList>
            <person name="Sonnenberg A.S.M."/>
            <person name="Sedaghat-Telgerd N."/>
            <person name="Lavrijssen B."/>
            <person name="Ohm R.A."/>
            <person name="Hendrickx P.M."/>
            <person name="Scholtmeijer K."/>
            <person name="Baars J.J.P."/>
            <person name="van Peer A."/>
        </authorList>
    </citation>
    <scope>NUCLEOTIDE SEQUENCE [LARGE SCALE GENOMIC DNA]</scope>
    <source>
        <strain evidence="2 3">H119_p4</strain>
    </source>
</reference>
<organism evidence="2 3">
    <name type="scientific">Agaricus bisporus var. burnettii</name>
    <dbReference type="NCBI Taxonomy" id="192524"/>
    <lineage>
        <taxon>Eukaryota</taxon>
        <taxon>Fungi</taxon>
        <taxon>Dikarya</taxon>
        <taxon>Basidiomycota</taxon>
        <taxon>Agaricomycotina</taxon>
        <taxon>Agaricomycetes</taxon>
        <taxon>Agaricomycetidae</taxon>
        <taxon>Agaricales</taxon>
        <taxon>Agaricineae</taxon>
        <taxon>Agaricaceae</taxon>
        <taxon>Agaricus</taxon>
    </lineage>
</organism>
<comment type="caution">
    <text evidence="2">The sequence shown here is derived from an EMBL/GenBank/DDBJ whole genome shotgun (WGS) entry which is preliminary data.</text>
</comment>
<dbReference type="PANTHER" id="PTHR14187:SF5">
    <property type="entry name" value="HEAT SHOCK 70 KDA PROTEIN 12A"/>
    <property type="match status" value="1"/>
</dbReference>
<dbReference type="EMBL" id="JABXXO010000003">
    <property type="protein sequence ID" value="KAF7783252.1"/>
    <property type="molecule type" value="Genomic_DNA"/>
</dbReference>
<name>A0A8H7F9M5_AGABI</name>
<dbReference type="InterPro" id="IPR043129">
    <property type="entry name" value="ATPase_NBD"/>
</dbReference>
<proteinExistence type="predicted"/>
<dbReference type="PANTHER" id="PTHR14187">
    <property type="entry name" value="ALPHA KINASE/ELONGATION FACTOR 2 KINASE"/>
    <property type="match status" value="1"/>
</dbReference>